<evidence type="ECO:0000256" key="1">
    <source>
        <dbReference type="ARBA" id="ARBA00004606"/>
    </source>
</evidence>
<evidence type="ECO:0000313" key="13">
    <source>
        <dbReference type="Proteomes" id="UP000663856"/>
    </source>
</evidence>
<dbReference type="EMBL" id="CAJNRG010006940">
    <property type="protein sequence ID" value="CAF2089997.1"/>
    <property type="molecule type" value="Genomic_DNA"/>
</dbReference>
<evidence type="ECO:0000256" key="2">
    <source>
        <dbReference type="ARBA" id="ARBA00022676"/>
    </source>
</evidence>
<organism evidence="9 13">
    <name type="scientific">Rotaria magnacalcarata</name>
    <dbReference type="NCBI Taxonomy" id="392030"/>
    <lineage>
        <taxon>Eukaryota</taxon>
        <taxon>Metazoa</taxon>
        <taxon>Spiralia</taxon>
        <taxon>Gnathifera</taxon>
        <taxon>Rotifera</taxon>
        <taxon>Eurotatoria</taxon>
        <taxon>Bdelloidea</taxon>
        <taxon>Philodinida</taxon>
        <taxon>Philodinidae</taxon>
        <taxon>Rotaria</taxon>
    </lineage>
</organism>
<keyword evidence="2" id="KW-0328">Glycosyltransferase</keyword>
<comment type="subcellular location">
    <subcellularLocation>
        <location evidence="1">Membrane</location>
        <topology evidence="1">Single-pass type II membrane protein</topology>
    </subcellularLocation>
</comment>
<dbReference type="GO" id="GO:0016020">
    <property type="term" value="C:membrane"/>
    <property type="evidence" value="ECO:0007669"/>
    <property type="project" value="UniProtKB-SubCell"/>
</dbReference>
<dbReference type="EMBL" id="CAJOBJ010054968">
    <property type="protein sequence ID" value="CAF4391589.1"/>
    <property type="molecule type" value="Genomic_DNA"/>
</dbReference>
<keyword evidence="3" id="KW-0808">Transferase</keyword>
<evidence type="ECO:0000313" key="9">
    <source>
        <dbReference type="EMBL" id="CAF2053737.1"/>
    </source>
</evidence>
<dbReference type="AlphaFoldDB" id="A0A816PXS0"/>
<dbReference type="Proteomes" id="UP000681720">
    <property type="component" value="Unassembled WGS sequence"/>
</dbReference>
<dbReference type="Proteomes" id="UP000663887">
    <property type="component" value="Unassembled WGS sequence"/>
</dbReference>
<keyword evidence="6" id="KW-1133">Transmembrane helix</keyword>
<evidence type="ECO:0000256" key="3">
    <source>
        <dbReference type="ARBA" id="ARBA00022679"/>
    </source>
</evidence>
<evidence type="ECO:0000256" key="4">
    <source>
        <dbReference type="ARBA" id="ARBA00022692"/>
    </source>
</evidence>
<evidence type="ECO:0000256" key="5">
    <source>
        <dbReference type="ARBA" id="ARBA00022968"/>
    </source>
</evidence>
<dbReference type="EMBL" id="CAJNRF010003903">
    <property type="protein sequence ID" value="CAF2053737.1"/>
    <property type="molecule type" value="Genomic_DNA"/>
</dbReference>
<comment type="caution">
    <text evidence="9">The sequence shown here is derived from an EMBL/GenBank/DDBJ whole genome shotgun (WGS) entry which is preliminary data.</text>
</comment>
<dbReference type="Proteomes" id="UP000663824">
    <property type="component" value="Unassembled WGS sequence"/>
</dbReference>
<proteinExistence type="predicted"/>
<dbReference type="EMBL" id="CAJNRE010009448">
    <property type="protein sequence ID" value="CAF2081859.1"/>
    <property type="molecule type" value="Genomic_DNA"/>
</dbReference>
<protein>
    <recommendedName>
        <fullName evidence="8">Fringe-like glycosyltransferase domain-containing protein</fullName>
    </recommendedName>
</protein>
<keyword evidence="5" id="KW-0735">Signal-anchor</keyword>
<keyword evidence="7" id="KW-0472">Membrane</keyword>
<reference evidence="9" key="1">
    <citation type="submission" date="2021-02" db="EMBL/GenBank/DDBJ databases">
        <authorList>
            <person name="Nowell W R."/>
        </authorList>
    </citation>
    <scope>NUCLEOTIDE SEQUENCE</scope>
</reference>
<dbReference type="Pfam" id="PF02434">
    <property type="entry name" value="Fringe"/>
    <property type="match status" value="1"/>
</dbReference>
<dbReference type="InterPro" id="IPR003378">
    <property type="entry name" value="Fringe-like_glycosylTrfase"/>
</dbReference>
<evidence type="ECO:0000313" key="12">
    <source>
        <dbReference type="EMBL" id="CAF4391589.1"/>
    </source>
</evidence>
<accession>A0A816PXS0</accession>
<dbReference type="GO" id="GO:0016757">
    <property type="term" value="F:glycosyltransferase activity"/>
    <property type="evidence" value="ECO:0007669"/>
    <property type="project" value="UniProtKB-KW"/>
</dbReference>
<evidence type="ECO:0000256" key="7">
    <source>
        <dbReference type="ARBA" id="ARBA00023136"/>
    </source>
</evidence>
<evidence type="ECO:0000259" key="8">
    <source>
        <dbReference type="Pfam" id="PF02434"/>
    </source>
</evidence>
<dbReference type="Proteomes" id="UP000663856">
    <property type="component" value="Unassembled WGS sequence"/>
</dbReference>
<name>A0A816PXS0_9BILA</name>
<keyword evidence="4" id="KW-0812">Transmembrane</keyword>
<sequence length="128" mass="14773">MLSNDIPIVLGERYGYGDYYDYPTGGSGMIFNRQAVQQIISNCACPSPDTPDDMFLGLCLKRINIPLTHIPELHQAQPDAYSKDWLEHQKPISFHKFEGINVEQVYRTYLYEKHLPSDVPSNYIKDEF</sequence>
<gene>
    <name evidence="12" type="ORF">GIL414_LOCUS29756</name>
    <name evidence="10" type="ORF">MBJ925_LOCUS18801</name>
    <name evidence="9" type="ORF">WKI299_LOCUS10791</name>
    <name evidence="11" type="ORF">XDN619_LOCUS16406</name>
</gene>
<dbReference type="Gene3D" id="3.90.550.50">
    <property type="match status" value="1"/>
</dbReference>
<feature type="domain" description="Fringe-like glycosyltransferase" evidence="8">
    <location>
        <begin position="19"/>
        <end position="108"/>
    </location>
</feature>
<evidence type="ECO:0000256" key="6">
    <source>
        <dbReference type="ARBA" id="ARBA00022989"/>
    </source>
</evidence>
<evidence type="ECO:0000313" key="10">
    <source>
        <dbReference type="EMBL" id="CAF2081859.1"/>
    </source>
</evidence>
<evidence type="ECO:0000313" key="11">
    <source>
        <dbReference type="EMBL" id="CAF2089997.1"/>
    </source>
</evidence>